<dbReference type="Gene3D" id="3.30.420.10">
    <property type="entry name" value="Ribonuclease H-like superfamily/Ribonuclease H"/>
    <property type="match status" value="1"/>
</dbReference>
<dbReference type="RefSeq" id="WP_150043402.1">
    <property type="nucleotide sequence ID" value="NZ_OW485607.1"/>
</dbReference>
<sequence>MRPAVKQARLDRYICIDFEASALGAKSFPTEVGLADPVTGEVWATLIKPHPVWLTEGEWNAVGESVTGITRPMLAESGADPSQIYANVRRRVADRAVVSDSPSYDGRWFAALAAAAMQGTGMEGEKPPPLLGLIMVAWELAAARGRRPDIAWNKAELEVGLRFPKPHRAGPDARHNAEILRHLAGAS</sequence>
<evidence type="ECO:0008006" key="3">
    <source>
        <dbReference type="Google" id="ProtNLM"/>
    </source>
</evidence>
<evidence type="ECO:0000313" key="1">
    <source>
        <dbReference type="EMBL" id="KAA5609587.1"/>
    </source>
</evidence>
<organism evidence="1 2">
    <name type="scientific">Rhodovastum atsumiense</name>
    <dbReference type="NCBI Taxonomy" id="504468"/>
    <lineage>
        <taxon>Bacteria</taxon>
        <taxon>Pseudomonadati</taxon>
        <taxon>Pseudomonadota</taxon>
        <taxon>Alphaproteobacteria</taxon>
        <taxon>Acetobacterales</taxon>
        <taxon>Acetobacteraceae</taxon>
        <taxon>Rhodovastum</taxon>
    </lineage>
</organism>
<protein>
    <recommendedName>
        <fullName evidence="3">Exonuclease domain-containing protein</fullName>
    </recommendedName>
</protein>
<keyword evidence="2" id="KW-1185">Reference proteome</keyword>
<gene>
    <name evidence="1" type="ORF">F1189_23470</name>
</gene>
<name>A0A5M6INM3_9PROT</name>
<dbReference type="OrthoDB" id="5705783at2"/>
<dbReference type="Proteomes" id="UP000325255">
    <property type="component" value="Unassembled WGS sequence"/>
</dbReference>
<comment type="caution">
    <text evidence="1">The sequence shown here is derived from an EMBL/GenBank/DDBJ whole genome shotgun (WGS) entry which is preliminary data.</text>
</comment>
<dbReference type="SUPFAM" id="SSF53098">
    <property type="entry name" value="Ribonuclease H-like"/>
    <property type="match status" value="1"/>
</dbReference>
<dbReference type="GO" id="GO:0003676">
    <property type="term" value="F:nucleic acid binding"/>
    <property type="evidence" value="ECO:0007669"/>
    <property type="project" value="InterPro"/>
</dbReference>
<accession>A0A5M6INM3</accession>
<dbReference type="InterPro" id="IPR012337">
    <property type="entry name" value="RNaseH-like_sf"/>
</dbReference>
<proteinExistence type="predicted"/>
<dbReference type="InterPro" id="IPR036397">
    <property type="entry name" value="RNaseH_sf"/>
</dbReference>
<reference evidence="1 2" key="1">
    <citation type="submission" date="2019-09" db="EMBL/GenBank/DDBJ databases">
        <title>Genome sequence of Rhodovastum atsumiense, a diverse member of the Acetobacteraceae family of non-sulfur purple photosynthetic bacteria.</title>
        <authorList>
            <person name="Meyer T."/>
            <person name="Kyndt J."/>
        </authorList>
    </citation>
    <scope>NUCLEOTIDE SEQUENCE [LARGE SCALE GENOMIC DNA]</scope>
    <source>
        <strain evidence="1 2">DSM 21279</strain>
    </source>
</reference>
<dbReference type="EMBL" id="VWPK01000047">
    <property type="protein sequence ID" value="KAA5609587.1"/>
    <property type="molecule type" value="Genomic_DNA"/>
</dbReference>
<dbReference type="AlphaFoldDB" id="A0A5M6INM3"/>
<evidence type="ECO:0000313" key="2">
    <source>
        <dbReference type="Proteomes" id="UP000325255"/>
    </source>
</evidence>